<evidence type="ECO:0008006" key="12">
    <source>
        <dbReference type="Google" id="ProtNLM"/>
    </source>
</evidence>
<accession>A0AB34JW48</accession>
<evidence type="ECO:0000259" key="8">
    <source>
        <dbReference type="PROSITE" id="PS50020"/>
    </source>
</evidence>
<dbReference type="PROSITE" id="PS51456">
    <property type="entry name" value="MYOSIN_MOTOR"/>
    <property type="match status" value="1"/>
</dbReference>
<dbReference type="EMBL" id="JBGBPQ010000003">
    <property type="protein sequence ID" value="KAL1526140.1"/>
    <property type="molecule type" value="Genomic_DNA"/>
</dbReference>
<comment type="caution">
    <text evidence="10">The sequence shown here is derived from an EMBL/GenBank/DDBJ whole genome shotgun (WGS) entry which is preliminary data.</text>
</comment>
<dbReference type="GO" id="GO:0005737">
    <property type="term" value="C:cytoplasm"/>
    <property type="evidence" value="ECO:0007669"/>
    <property type="project" value="TreeGrafter"/>
</dbReference>
<dbReference type="SMART" id="SM00242">
    <property type="entry name" value="MYSc"/>
    <property type="match status" value="1"/>
</dbReference>
<feature type="region of interest" description="Disordered" evidence="7">
    <location>
        <begin position="843"/>
        <end position="872"/>
    </location>
</feature>
<dbReference type="CDD" id="cd00124">
    <property type="entry name" value="MYSc"/>
    <property type="match status" value="1"/>
</dbReference>
<dbReference type="InterPro" id="IPR036020">
    <property type="entry name" value="WW_dom_sf"/>
</dbReference>
<feature type="region of interest" description="Actin-binding" evidence="6">
    <location>
        <begin position="617"/>
        <end position="639"/>
    </location>
</feature>
<evidence type="ECO:0000256" key="7">
    <source>
        <dbReference type="SAM" id="MobiDB-lite"/>
    </source>
</evidence>
<keyword evidence="5 6" id="KW-0009">Actin-binding</keyword>
<dbReference type="GO" id="GO:0000146">
    <property type="term" value="F:microfilament motor activity"/>
    <property type="evidence" value="ECO:0007669"/>
    <property type="project" value="TreeGrafter"/>
</dbReference>
<evidence type="ECO:0000313" key="10">
    <source>
        <dbReference type="EMBL" id="KAL1526140.1"/>
    </source>
</evidence>
<feature type="domain" description="WW" evidence="8">
    <location>
        <begin position="884"/>
        <end position="917"/>
    </location>
</feature>
<dbReference type="Gene3D" id="1.10.10.820">
    <property type="match status" value="1"/>
</dbReference>
<keyword evidence="1 6" id="KW-0547">Nucleotide-binding</keyword>
<feature type="region of interest" description="Disordered" evidence="7">
    <location>
        <begin position="1097"/>
        <end position="1132"/>
    </location>
</feature>
<feature type="compositionally biased region" description="Low complexity" evidence="7">
    <location>
        <begin position="858"/>
        <end position="872"/>
    </location>
</feature>
<evidence type="ECO:0000259" key="9">
    <source>
        <dbReference type="PROSITE" id="PS51456"/>
    </source>
</evidence>
<evidence type="ECO:0000256" key="1">
    <source>
        <dbReference type="ARBA" id="ARBA00022741"/>
    </source>
</evidence>
<dbReference type="SUPFAM" id="SSF51045">
    <property type="entry name" value="WW domain"/>
    <property type="match status" value="1"/>
</dbReference>
<dbReference type="PANTHER" id="PTHR13140">
    <property type="entry name" value="MYOSIN"/>
    <property type="match status" value="1"/>
</dbReference>
<organism evidence="10 11">
    <name type="scientific">Prymnesium parvum</name>
    <name type="common">Toxic golden alga</name>
    <dbReference type="NCBI Taxonomy" id="97485"/>
    <lineage>
        <taxon>Eukaryota</taxon>
        <taxon>Haptista</taxon>
        <taxon>Haptophyta</taxon>
        <taxon>Prymnesiophyceae</taxon>
        <taxon>Prymnesiales</taxon>
        <taxon>Prymnesiaceae</taxon>
        <taxon>Prymnesium</taxon>
    </lineage>
</organism>
<dbReference type="Gene3D" id="2.20.70.10">
    <property type="match status" value="1"/>
</dbReference>
<evidence type="ECO:0000256" key="3">
    <source>
        <dbReference type="ARBA" id="ARBA00023123"/>
    </source>
</evidence>
<dbReference type="Gene3D" id="3.40.850.10">
    <property type="entry name" value="Kinesin motor domain"/>
    <property type="match status" value="2"/>
</dbReference>
<dbReference type="PANTHER" id="PTHR13140:SF845">
    <property type="entry name" value="MYOSIN-LIKE PROTEIN"/>
    <property type="match status" value="1"/>
</dbReference>
<dbReference type="GO" id="GO:0005524">
    <property type="term" value="F:ATP binding"/>
    <property type="evidence" value="ECO:0007669"/>
    <property type="project" value="UniProtKB-UniRule"/>
</dbReference>
<evidence type="ECO:0000256" key="6">
    <source>
        <dbReference type="PROSITE-ProRule" id="PRU00782"/>
    </source>
</evidence>
<dbReference type="InterPro" id="IPR001609">
    <property type="entry name" value="Myosin_head_motor_dom-like"/>
</dbReference>
<dbReference type="Proteomes" id="UP001515480">
    <property type="component" value="Unassembled WGS sequence"/>
</dbReference>
<dbReference type="CDD" id="cd00201">
    <property type="entry name" value="WW"/>
    <property type="match status" value="1"/>
</dbReference>
<feature type="region of interest" description="Disordered" evidence="7">
    <location>
        <begin position="566"/>
        <end position="601"/>
    </location>
</feature>
<dbReference type="Gene3D" id="1.20.58.530">
    <property type="match status" value="1"/>
</dbReference>
<dbReference type="GO" id="GO:0051015">
    <property type="term" value="F:actin filament binding"/>
    <property type="evidence" value="ECO:0007669"/>
    <property type="project" value="TreeGrafter"/>
</dbReference>
<dbReference type="SUPFAM" id="SSF52540">
    <property type="entry name" value="P-loop containing nucleoside triphosphate hydrolases"/>
    <property type="match status" value="1"/>
</dbReference>
<dbReference type="PROSITE" id="PS01159">
    <property type="entry name" value="WW_DOMAIN_1"/>
    <property type="match status" value="1"/>
</dbReference>
<dbReference type="InterPro" id="IPR036961">
    <property type="entry name" value="Kinesin_motor_dom_sf"/>
</dbReference>
<feature type="region of interest" description="Disordered" evidence="7">
    <location>
        <begin position="1175"/>
        <end position="1292"/>
    </location>
</feature>
<dbReference type="Pfam" id="PF00063">
    <property type="entry name" value="Myosin_head"/>
    <property type="match status" value="2"/>
</dbReference>
<gene>
    <name evidence="10" type="ORF">AB1Y20_014868</name>
</gene>
<sequence>MEGQGGEVEDMTQLPVLTEESILTRLEERYAHGAIYSSVGSILLAVNPQQPTPSLYGDAPMAASHHSAATPRPIPHVYTTVERLYSRVTRGEGSQSLVISGESGAGKTESAKLALSYLVWRTRSGHAPSDRAEALATALRQANPLMEALGNAATPYNANSSRFGRCTSLALDARSGALLGGQVRTYLLEKSRVTLFRAAAAAAEAGGAPRARRAADGAAPLGVALAGAPRRSRTYHCFYQLLAASDAAPRHWPLAALPRAELRLAGGAQAYALTCDPGAPRAPAEADVGAFGATCEAMAAIGLSDDETRALFSTLAVLLHLGDLQFDEAGGRAYVSSEAQDALLKASLVLGEPPAEVELSLTRRLMNVGGEPVVIDLRADQADDALLGLLKSLYSLLFAYAVERVNLILRAQMDGPDEWPPSTVFVDMLDIFGFENFAHNCFEQLCINYANEALHQLFLATTFKEEEALLRAECVDAPHISYNDNAGCVTLLARSPSAIFRLLDTSCRVRSTPIDFCRLVHQSHSTSSFLRNTSGQDTFGVVHYAGVVEYNAANFITKNLETISSQASTPPPFPARLHHSHPRPPPAAAQPADGEPPAEDAVGKVATTTAKRFVRNMEELLARLQRSRSHFIHCVKPNTQSKPAHFVRDLVGKQLRCLGTIDAVRLMAGGFPTRIPYEQLRGRHLPFFSSLPLADASSVARLPPRLFSRLLVSSCSLSPSEAIFGLTKLFLSPAAALTLADPQAAAGGIGRITELTRQVLRRYHTCAARIQGCHRMQKARRWYCRARRAACQLQAVARRRAAVAARRRLAEERRRRLEAMRRRIEARMVQQAMHDDDSLAAELRKQQARERQRREAEAAPASQPIRRATAAAATGKRAASGLSGSMPVGWKCYVSADGQQYFFNPATRTTQWTPPLLRYRSSLGNYYVYDPETQQSSWVMPEGVEWQSETLQQLECPEPPAPAGGAAEAKQEDGAGTLRPDEAYLLIFDDTRSGKVHYHAQQPREDAAPLHAQPTGLSTPPSAGHAPRLAPSSSTPVIKDAHGKVARSKCTPDKGSVRLMRGVSVFQADDGLEEELASLYGADLRAVDEKAASLAACSERSESGASGSDDPIGPRSRASSHELPRQPKPTAAAGIKALASQRLQRAKQRGSHLCSDLLHEVKGKIGSEGMRRVASDGALPKGCGFKPAGSRGEATATNSVAGSASGVGSGGVSPSTRGHDASLRDAVAGQGGGEAAADGTSSSQPAGGRIRRVDRGGASRRIRDPRRQALPSAQPDGGMAAANGSAQEAAAPCSACLHASPESLSRGSEIRARVARTKGAETPSPSSRSAKTALLAKLSELPLEDLQRLLTTGGRPPDDVDPSV</sequence>
<dbReference type="PROSITE" id="PS50020">
    <property type="entry name" value="WW_DOMAIN_2"/>
    <property type="match status" value="1"/>
</dbReference>
<dbReference type="InterPro" id="IPR001202">
    <property type="entry name" value="WW_dom"/>
</dbReference>
<feature type="compositionally biased region" description="Basic and acidic residues" evidence="7">
    <location>
        <begin position="1251"/>
        <end position="1267"/>
    </location>
</feature>
<dbReference type="Pfam" id="PF00397">
    <property type="entry name" value="WW"/>
    <property type="match status" value="1"/>
</dbReference>
<evidence type="ECO:0000256" key="5">
    <source>
        <dbReference type="ARBA" id="ARBA00023203"/>
    </source>
</evidence>
<feature type="compositionally biased region" description="Low complexity" evidence="7">
    <location>
        <begin position="1280"/>
        <end position="1291"/>
    </location>
</feature>
<feature type="region of interest" description="Disordered" evidence="7">
    <location>
        <begin position="996"/>
        <end position="1052"/>
    </location>
</feature>
<dbReference type="PRINTS" id="PR00193">
    <property type="entry name" value="MYOSINHEAVY"/>
</dbReference>
<dbReference type="GO" id="GO:0016020">
    <property type="term" value="C:membrane"/>
    <property type="evidence" value="ECO:0007669"/>
    <property type="project" value="TreeGrafter"/>
</dbReference>
<dbReference type="InterPro" id="IPR027417">
    <property type="entry name" value="P-loop_NTPase"/>
</dbReference>
<dbReference type="Gene3D" id="1.20.5.4820">
    <property type="match status" value="1"/>
</dbReference>
<keyword evidence="2 6" id="KW-0067">ATP-binding</keyword>
<dbReference type="SMART" id="SM00456">
    <property type="entry name" value="WW"/>
    <property type="match status" value="1"/>
</dbReference>
<keyword evidence="3 6" id="KW-0518">Myosin</keyword>
<dbReference type="GO" id="GO:0016459">
    <property type="term" value="C:myosin complex"/>
    <property type="evidence" value="ECO:0007669"/>
    <property type="project" value="UniProtKB-KW"/>
</dbReference>
<dbReference type="GO" id="GO:0007015">
    <property type="term" value="P:actin filament organization"/>
    <property type="evidence" value="ECO:0007669"/>
    <property type="project" value="TreeGrafter"/>
</dbReference>
<evidence type="ECO:0000313" key="11">
    <source>
        <dbReference type="Proteomes" id="UP001515480"/>
    </source>
</evidence>
<feature type="region of interest" description="Disordered" evidence="7">
    <location>
        <begin position="956"/>
        <end position="976"/>
    </location>
</feature>
<dbReference type="Gene3D" id="1.20.120.720">
    <property type="entry name" value="Myosin VI head, motor domain, U50 subdomain"/>
    <property type="match status" value="1"/>
</dbReference>
<name>A0AB34JW48_PRYPA</name>
<protein>
    <recommendedName>
        <fullName evidence="12">Myosin motor domain-containing protein</fullName>
    </recommendedName>
</protein>
<keyword evidence="4 6" id="KW-0505">Motor protein</keyword>
<keyword evidence="11" id="KW-1185">Reference proteome</keyword>
<evidence type="ECO:0000256" key="2">
    <source>
        <dbReference type="ARBA" id="ARBA00022840"/>
    </source>
</evidence>
<proteinExistence type="inferred from homology"/>
<feature type="binding site" evidence="6">
    <location>
        <begin position="101"/>
        <end position="108"/>
    </location>
    <ligand>
        <name>ATP</name>
        <dbReference type="ChEBI" id="CHEBI:30616"/>
    </ligand>
</feature>
<evidence type="ECO:0000256" key="4">
    <source>
        <dbReference type="ARBA" id="ARBA00023175"/>
    </source>
</evidence>
<comment type="similarity">
    <text evidence="6">Belongs to the TRAFAC class myosin-kinesin ATPase superfamily. Myosin family.</text>
</comment>
<feature type="domain" description="Myosin motor" evidence="9">
    <location>
        <begin position="6"/>
        <end position="744"/>
    </location>
</feature>
<feature type="compositionally biased region" description="Basic and acidic residues" evidence="7">
    <location>
        <begin position="843"/>
        <end position="857"/>
    </location>
</feature>
<reference evidence="10 11" key="1">
    <citation type="journal article" date="2024" name="Science">
        <title>Giant polyketide synthase enzymes in the biosynthesis of giant marine polyether toxins.</title>
        <authorList>
            <person name="Fallon T.R."/>
            <person name="Shende V.V."/>
            <person name="Wierzbicki I.H."/>
            <person name="Pendleton A.L."/>
            <person name="Watervoot N.F."/>
            <person name="Auber R.P."/>
            <person name="Gonzalez D.J."/>
            <person name="Wisecaver J.H."/>
            <person name="Moore B.S."/>
        </authorList>
    </citation>
    <scope>NUCLEOTIDE SEQUENCE [LARGE SCALE GENOMIC DNA]</scope>
    <source>
        <strain evidence="10 11">12B1</strain>
    </source>
</reference>